<keyword evidence="3" id="KW-1185">Reference proteome</keyword>
<dbReference type="InterPro" id="IPR000210">
    <property type="entry name" value="BTB/POZ_dom"/>
</dbReference>
<dbReference type="EMBL" id="LJIJ01000028">
    <property type="protein sequence ID" value="ODN05193.1"/>
    <property type="molecule type" value="Genomic_DNA"/>
</dbReference>
<sequence length="392" mass="45761">MIECRRKRLQTQTDFKGIFLAEDWQDSSIGFGAQKNKNRASFNRTTLYNGDPGYLKHHPGETYDVKCLSSVLNVFEANFRLLQLNQRNACFVEFWITYNTFYDTFRFHIALLLGTEFRSKLLGVMAVPNMCVKGKLTVTHLERRPVEEKMEYEFCVPRMNLKESRKTYLIADIPSLVELCNNATQGIVLRLDYSITLEWKQSWFEMPQKDVNVLRKLLQEKLFADCVIVASNKAEVSCHRSVLSAQSDVFHAMLTGGFQESHTGRIEMTDLSEKGVTSLMSYLYENKLDFERITEEIAFELLNCAHKYNISSLAKIMTRMLTNMPDYWFTLGIVLELYFFTVNVWEYQTLCDKMLDILRRNSKELQNSPAYQELEKTNPKEVLTLAFRLLDR</sequence>
<dbReference type="AlphaFoldDB" id="A0A1D2NIT8"/>
<dbReference type="OrthoDB" id="6482909at2759"/>
<evidence type="ECO:0000259" key="1">
    <source>
        <dbReference type="PROSITE" id="PS50097"/>
    </source>
</evidence>
<protein>
    <submittedName>
        <fullName evidence="2">Kelch-like protein 30</fullName>
    </submittedName>
</protein>
<evidence type="ECO:0000313" key="2">
    <source>
        <dbReference type="EMBL" id="ODN05193.1"/>
    </source>
</evidence>
<dbReference type="PANTHER" id="PTHR24413">
    <property type="entry name" value="SPECKLE-TYPE POZ PROTEIN"/>
    <property type="match status" value="1"/>
</dbReference>
<proteinExistence type="predicted"/>
<dbReference type="CDD" id="cd18186">
    <property type="entry name" value="BTB_POZ_ZBTB_KLHL-like"/>
    <property type="match status" value="1"/>
</dbReference>
<dbReference type="Proteomes" id="UP000094527">
    <property type="component" value="Unassembled WGS sequence"/>
</dbReference>
<dbReference type="STRING" id="48709.A0A1D2NIT8"/>
<dbReference type="Pfam" id="PF00651">
    <property type="entry name" value="BTB"/>
    <property type="match status" value="1"/>
</dbReference>
<name>A0A1D2NIT8_ORCCI</name>
<dbReference type="Gene3D" id="3.30.710.10">
    <property type="entry name" value="Potassium Channel Kv1.1, Chain A"/>
    <property type="match status" value="1"/>
</dbReference>
<organism evidence="2 3">
    <name type="scientific">Orchesella cincta</name>
    <name type="common">Springtail</name>
    <name type="synonym">Podura cincta</name>
    <dbReference type="NCBI Taxonomy" id="48709"/>
    <lineage>
        <taxon>Eukaryota</taxon>
        <taxon>Metazoa</taxon>
        <taxon>Ecdysozoa</taxon>
        <taxon>Arthropoda</taxon>
        <taxon>Hexapoda</taxon>
        <taxon>Collembola</taxon>
        <taxon>Entomobryomorpha</taxon>
        <taxon>Entomobryoidea</taxon>
        <taxon>Orchesellidae</taxon>
        <taxon>Orchesellinae</taxon>
        <taxon>Orchesella</taxon>
    </lineage>
</organism>
<gene>
    <name evidence="2" type="ORF">Ocin01_01458</name>
</gene>
<accession>A0A1D2NIT8</accession>
<dbReference type="InterPro" id="IPR011333">
    <property type="entry name" value="SKP1/BTB/POZ_sf"/>
</dbReference>
<evidence type="ECO:0000313" key="3">
    <source>
        <dbReference type="Proteomes" id="UP000094527"/>
    </source>
</evidence>
<dbReference type="SMART" id="SM00225">
    <property type="entry name" value="BTB"/>
    <property type="match status" value="1"/>
</dbReference>
<dbReference type="PROSITE" id="PS50097">
    <property type="entry name" value="BTB"/>
    <property type="match status" value="1"/>
</dbReference>
<comment type="caution">
    <text evidence="2">The sequence shown here is derived from an EMBL/GenBank/DDBJ whole genome shotgun (WGS) entry which is preliminary data.</text>
</comment>
<feature type="domain" description="BTB" evidence="1">
    <location>
        <begin position="224"/>
        <end position="292"/>
    </location>
</feature>
<dbReference type="SUPFAM" id="SSF54695">
    <property type="entry name" value="POZ domain"/>
    <property type="match status" value="1"/>
</dbReference>
<reference evidence="2 3" key="1">
    <citation type="journal article" date="2016" name="Genome Biol. Evol.">
        <title>Gene Family Evolution Reflects Adaptation to Soil Environmental Stressors in the Genome of the Collembolan Orchesella cincta.</title>
        <authorList>
            <person name="Faddeeva-Vakhrusheva A."/>
            <person name="Derks M.F."/>
            <person name="Anvar S.Y."/>
            <person name="Agamennone V."/>
            <person name="Suring W."/>
            <person name="Smit S."/>
            <person name="van Straalen N.M."/>
            <person name="Roelofs D."/>
        </authorList>
    </citation>
    <scope>NUCLEOTIDE SEQUENCE [LARGE SCALE GENOMIC DNA]</scope>
    <source>
        <tissue evidence="2">Mixed pool</tissue>
    </source>
</reference>